<keyword evidence="5" id="KW-0862">Zinc</keyword>
<proteinExistence type="predicted"/>
<dbReference type="GO" id="GO:0004222">
    <property type="term" value="F:metalloendopeptidase activity"/>
    <property type="evidence" value="ECO:0007669"/>
    <property type="project" value="TreeGrafter"/>
</dbReference>
<evidence type="ECO:0000259" key="8">
    <source>
        <dbReference type="Pfam" id="PF22310"/>
    </source>
</evidence>
<dbReference type="Gene3D" id="2.70.70.10">
    <property type="entry name" value="Glucose Permease (Domain IIA)"/>
    <property type="match status" value="1"/>
</dbReference>
<feature type="domain" description="DD-carboxypeptidase/endopeptidase Mpg-like N-terminal" evidence="8">
    <location>
        <begin position="75"/>
        <end position="147"/>
    </location>
</feature>
<evidence type="ECO:0000256" key="5">
    <source>
        <dbReference type="ARBA" id="ARBA00022833"/>
    </source>
</evidence>
<dbReference type="GO" id="GO:0046872">
    <property type="term" value="F:metal ion binding"/>
    <property type="evidence" value="ECO:0007669"/>
    <property type="project" value="UniProtKB-KW"/>
</dbReference>
<dbReference type="PANTHER" id="PTHR21666:SF288">
    <property type="entry name" value="CELL DIVISION PROTEIN YTFB"/>
    <property type="match status" value="1"/>
</dbReference>
<gene>
    <name evidence="9" type="ORF">C7389_11020</name>
</gene>
<evidence type="ECO:0000256" key="1">
    <source>
        <dbReference type="ARBA" id="ARBA00001947"/>
    </source>
</evidence>
<feature type="domain" description="M23ase beta-sheet core" evidence="7">
    <location>
        <begin position="304"/>
        <end position="400"/>
    </location>
</feature>
<keyword evidence="3" id="KW-0479">Metal-binding</keyword>
<evidence type="ECO:0000259" key="7">
    <source>
        <dbReference type="Pfam" id="PF01551"/>
    </source>
</evidence>
<dbReference type="InterPro" id="IPR054512">
    <property type="entry name" value="NMB0315-like_N"/>
</dbReference>
<dbReference type="SUPFAM" id="SSF51261">
    <property type="entry name" value="Duplicated hybrid motif"/>
    <property type="match status" value="1"/>
</dbReference>
<evidence type="ECO:0000256" key="4">
    <source>
        <dbReference type="ARBA" id="ARBA00022801"/>
    </source>
</evidence>
<dbReference type="EMBL" id="SNVV01000010">
    <property type="protein sequence ID" value="TDN49928.1"/>
    <property type="molecule type" value="Genomic_DNA"/>
</dbReference>
<protein>
    <submittedName>
        <fullName evidence="9">Murein DD-endopeptidase MepM/ murein hydrolase activator NlpD</fullName>
    </submittedName>
</protein>
<dbReference type="Gene3D" id="3.10.450.350">
    <property type="match status" value="2"/>
</dbReference>
<dbReference type="GO" id="GO:0006508">
    <property type="term" value="P:proteolysis"/>
    <property type="evidence" value="ECO:0007669"/>
    <property type="project" value="UniProtKB-KW"/>
</dbReference>
<dbReference type="Pfam" id="PF01551">
    <property type="entry name" value="Peptidase_M23"/>
    <property type="match status" value="1"/>
</dbReference>
<reference evidence="9 10" key="1">
    <citation type="submission" date="2019-03" db="EMBL/GenBank/DDBJ databases">
        <title>Genomic Encyclopedia of Type Strains, Phase IV (KMG-IV): sequencing the most valuable type-strain genomes for metagenomic binning, comparative biology and taxonomic classification.</title>
        <authorList>
            <person name="Goeker M."/>
        </authorList>
    </citation>
    <scope>NUCLEOTIDE SEQUENCE [LARGE SCALE GENOMIC DNA]</scope>
    <source>
        <strain evidence="9 10">DSM 12121</strain>
    </source>
</reference>
<comment type="caution">
    <text evidence="9">The sequence shown here is derived from an EMBL/GenBank/DDBJ whole genome shotgun (WGS) entry which is preliminary data.</text>
</comment>
<dbReference type="InterPro" id="IPR011055">
    <property type="entry name" value="Dup_hybrid_motif"/>
</dbReference>
<comment type="cofactor">
    <cofactor evidence="1">
        <name>Zn(2+)</name>
        <dbReference type="ChEBI" id="CHEBI:29105"/>
    </cofactor>
</comment>
<dbReference type="PANTHER" id="PTHR21666">
    <property type="entry name" value="PEPTIDASE-RELATED"/>
    <property type="match status" value="1"/>
</dbReference>
<dbReference type="Proteomes" id="UP000295129">
    <property type="component" value="Unassembled WGS sequence"/>
</dbReference>
<dbReference type="AlphaFoldDB" id="A0A4R6DZL6"/>
<keyword evidence="10" id="KW-1185">Reference proteome</keyword>
<organism evidence="9 10">
    <name type="scientific">Azoarcus indigens</name>
    <dbReference type="NCBI Taxonomy" id="29545"/>
    <lineage>
        <taxon>Bacteria</taxon>
        <taxon>Pseudomonadati</taxon>
        <taxon>Pseudomonadota</taxon>
        <taxon>Betaproteobacteria</taxon>
        <taxon>Rhodocyclales</taxon>
        <taxon>Zoogloeaceae</taxon>
        <taxon>Azoarcus</taxon>
    </lineage>
</organism>
<sequence>MQARKSRILAELPAHLFSRKRPWLLAGVFGTSLLGVVAATAVVPNDPGPLNLTSVVETLAAPQATTLDGAGELPYVHDDRVMPGDTVNSIFRRLGIADPEALDFLLSSPEGKLALRQLRAGLSVTALVHGNGRLATLSLPTSQSGDRLTIERDSAGTIRVRKEAAAPAMTVVEMRSATIRHSLFGATDSVGLPDSIATKLADLFGTEIDFHTDLRSGDQFSVVYETIYDHGVPVRTGRVLAAEFVNQGKRHVVVLYKGASGKEQYYTADGRSLRQGFLRSPLAFTRISSGFGRRFHPIHKNWRTHAGVDFAAPTGTPVKASSDGVVEFVGTQNGYGNIVVLRHSNRYATAYAHLSRFATGLKKGMSVSQGDLIAFVGSTGWATGPHLHYEVRVNNIAQDPMKIALPTADPLTPQELGQFRTASAPLLNRLSLLNNAPAPVASKN</sequence>
<evidence type="ECO:0000256" key="2">
    <source>
        <dbReference type="ARBA" id="ARBA00022670"/>
    </source>
</evidence>
<evidence type="ECO:0000313" key="9">
    <source>
        <dbReference type="EMBL" id="TDN49928.1"/>
    </source>
</evidence>
<dbReference type="RefSeq" id="WP_133591911.1">
    <property type="nucleotide sequence ID" value="NZ_SNVV01000010.1"/>
</dbReference>
<evidence type="ECO:0000256" key="3">
    <source>
        <dbReference type="ARBA" id="ARBA00022723"/>
    </source>
</evidence>
<dbReference type="OrthoDB" id="9815245at2"/>
<evidence type="ECO:0000313" key="10">
    <source>
        <dbReference type="Proteomes" id="UP000295129"/>
    </source>
</evidence>
<dbReference type="CDD" id="cd12797">
    <property type="entry name" value="M23_peptidase"/>
    <property type="match status" value="1"/>
</dbReference>
<evidence type="ECO:0000256" key="6">
    <source>
        <dbReference type="ARBA" id="ARBA00023049"/>
    </source>
</evidence>
<name>A0A4R6DZL6_9RHOO</name>
<dbReference type="InterPro" id="IPR016047">
    <property type="entry name" value="M23ase_b-sheet_dom"/>
</dbReference>
<keyword evidence="4 9" id="KW-0378">Hydrolase</keyword>
<dbReference type="Pfam" id="PF22310">
    <property type="entry name" value="NMB0315_dom_I"/>
    <property type="match status" value="1"/>
</dbReference>
<accession>A0A4R6DZL6</accession>
<keyword evidence="6" id="KW-0482">Metalloprotease</keyword>
<dbReference type="InterPro" id="IPR050570">
    <property type="entry name" value="Cell_wall_metabolism_enzyme"/>
</dbReference>
<keyword evidence="2" id="KW-0645">Protease</keyword>